<dbReference type="EMBL" id="JAYMGO010000022">
    <property type="protein sequence ID" value="KAL1252007.1"/>
    <property type="molecule type" value="Genomic_DNA"/>
</dbReference>
<feature type="compositionally biased region" description="Polar residues" evidence="1">
    <location>
        <begin position="93"/>
        <end position="106"/>
    </location>
</feature>
<feature type="region of interest" description="Disordered" evidence="1">
    <location>
        <begin position="1"/>
        <end position="112"/>
    </location>
</feature>
<feature type="compositionally biased region" description="Polar residues" evidence="1">
    <location>
        <begin position="58"/>
        <end position="74"/>
    </location>
</feature>
<gene>
    <name evidence="2" type="ORF">QQF64_019803</name>
</gene>
<dbReference type="Proteomes" id="UP001558613">
    <property type="component" value="Unassembled WGS sequence"/>
</dbReference>
<sequence>MKEQSREKGIDACREDESEKTTTSAAKERGQNVKDPKVFRKEDSSGMCVRRDVKKHSSTFSLDDSFPQKNSPVANHSELHRSSKELKPFRDASAQTNSSLSETQLGIQMLLA</sequence>
<reference evidence="2 3" key="1">
    <citation type="submission" date="2023-09" db="EMBL/GenBank/DDBJ databases">
        <authorList>
            <person name="Wang M."/>
        </authorList>
    </citation>
    <scope>NUCLEOTIDE SEQUENCE [LARGE SCALE GENOMIC DNA]</scope>
    <source>
        <strain evidence="2">GT-2023</strain>
        <tissue evidence="2">Liver</tissue>
    </source>
</reference>
<protein>
    <submittedName>
        <fullName evidence="2">Uncharacterized protein</fullName>
    </submittedName>
</protein>
<comment type="caution">
    <text evidence="2">The sequence shown here is derived from an EMBL/GenBank/DDBJ whole genome shotgun (WGS) entry which is preliminary data.</text>
</comment>
<feature type="compositionally biased region" description="Basic and acidic residues" evidence="1">
    <location>
        <begin position="1"/>
        <end position="44"/>
    </location>
</feature>
<accession>A0ABR3LGI6</accession>
<proteinExistence type="predicted"/>
<feature type="compositionally biased region" description="Basic and acidic residues" evidence="1">
    <location>
        <begin position="77"/>
        <end position="90"/>
    </location>
</feature>
<name>A0ABR3LGI6_9TELE</name>
<organism evidence="2 3">
    <name type="scientific">Cirrhinus molitorella</name>
    <name type="common">mud carp</name>
    <dbReference type="NCBI Taxonomy" id="172907"/>
    <lineage>
        <taxon>Eukaryota</taxon>
        <taxon>Metazoa</taxon>
        <taxon>Chordata</taxon>
        <taxon>Craniata</taxon>
        <taxon>Vertebrata</taxon>
        <taxon>Euteleostomi</taxon>
        <taxon>Actinopterygii</taxon>
        <taxon>Neopterygii</taxon>
        <taxon>Teleostei</taxon>
        <taxon>Ostariophysi</taxon>
        <taxon>Cypriniformes</taxon>
        <taxon>Cyprinidae</taxon>
        <taxon>Labeoninae</taxon>
        <taxon>Labeonini</taxon>
        <taxon>Cirrhinus</taxon>
    </lineage>
</organism>
<evidence type="ECO:0000313" key="2">
    <source>
        <dbReference type="EMBL" id="KAL1252007.1"/>
    </source>
</evidence>
<evidence type="ECO:0000313" key="3">
    <source>
        <dbReference type="Proteomes" id="UP001558613"/>
    </source>
</evidence>
<keyword evidence="3" id="KW-1185">Reference proteome</keyword>
<evidence type="ECO:0000256" key="1">
    <source>
        <dbReference type="SAM" id="MobiDB-lite"/>
    </source>
</evidence>